<evidence type="ECO:0000313" key="1">
    <source>
        <dbReference type="EMBL" id="EKE28045.1"/>
    </source>
</evidence>
<comment type="caution">
    <text evidence="1">The sequence shown here is derived from an EMBL/GenBank/DDBJ whole genome shotgun (WGS) entry which is preliminary data.</text>
</comment>
<name>K2GXD7_9BACT</name>
<dbReference type="AlphaFoldDB" id="K2GXD7"/>
<gene>
    <name evidence="1" type="ORF">ACD_3C00106G0004</name>
</gene>
<protein>
    <submittedName>
        <fullName evidence="1">Uncharacterized protein</fullName>
    </submittedName>
</protein>
<organism evidence="1">
    <name type="scientific">uncultured bacterium</name>
    <name type="common">gcode 4</name>
    <dbReference type="NCBI Taxonomy" id="1234023"/>
    <lineage>
        <taxon>Bacteria</taxon>
        <taxon>environmental samples</taxon>
    </lineage>
</organism>
<accession>K2GXD7</accession>
<dbReference type="EMBL" id="AMFJ01000380">
    <property type="protein sequence ID" value="EKE28045.1"/>
    <property type="molecule type" value="Genomic_DNA"/>
</dbReference>
<proteinExistence type="predicted"/>
<reference evidence="1" key="1">
    <citation type="journal article" date="2012" name="Science">
        <title>Fermentation, hydrogen, and sulfur metabolism in multiple uncultivated bacterial phyla.</title>
        <authorList>
            <person name="Wrighton K.C."/>
            <person name="Thomas B.C."/>
            <person name="Sharon I."/>
            <person name="Miller C.S."/>
            <person name="Castelle C.J."/>
            <person name="VerBerkmoes N.C."/>
            <person name="Wilkins M.J."/>
            <person name="Hettich R.L."/>
            <person name="Lipton M.S."/>
            <person name="Williams K.H."/>
            <person name="Long P.E."/>
            <person name="Banfield J.F."/>
        </authorList>
    </citation>
    <scope>NUCLEOTIDE SEQUENCE [LARGE SCALE GENOMIC DNA]</scope>
</reference>
<sequence length="249" mass="29738">MEEYSVATNEELLGPPKIDIIQVWLISVWSIIAWFVGSIVVVVSIYFFLQNAKEFLWVYPYIYAITAFFATLFTSGLNIFMNKTISPDKYKRWSITFVQVFLFSIFLFIFFLPTYIFATSMQQEALVYIFSLHVIMSILSTSIFSEILSSYRYVLLWIYWSFIWSLIAILLSTIVFLTFQESGKNLYILIWLLILINLATNAVRALFEFIYYMYYSKTWLDQLWDIYYQIEQEERELVEKARKSLEKFD</sequence>